<sequence>MHRVLCLLALSTSAATAVSSQVAVPLRITVTAVCEVAHAGPTTLILHCTRDHHPADPRTLPELAGRLPAGQWLLQGSQPAPGGGTLNTYHLVPGSEGTTQIDFY</sequence>
<keyword evidence="1" id="KW-0732">Signal</keyword>
<accession>A0ABQ2S1F0</accession>
<evidence type="ECO:0000256" key="1">
    <source>
        <dbReference type="SAM" id="SignalP"/>
    </source>
</evidence>
<feature type="signal peptide" evidence="1">
    <location>
        <begin position="1"/>
        <end position="17"/>
    </location>
</feature>
<dbReference type="Proteomes" id="UP000644548">
    <property type="component" value="Unassembled WGS sequence"/>
</dbReference>
<organism evidence="2 3">
    <name type="scientific">Deinococcus sedimenti</name>
    <dbReference type="NCBI Taxonomy" id="1867090"/>
    <lineage>
        <taxon>Bacteria</taxon>
        <taxon>Thermotogati</taxon>
        <taxon>Deinococcota</taxon>
        <taxon>Deinococci</taxon>
        <taxon>Deinococcales</taxon>
        <taxon>Deinococcaceae</taxon>
        <taxon>Deinococcus</taxon>
    </lineage>
</organism>
<gene>
    <name evidence="2" type="ORF">GCM10008960_08880</name>
</gene>
<proteinExistence type="predicted"/>
<protein>
    <submittedName>
        <fullName evidence="2">Uncharacterized protein</fullName>
    </submittedName>
</protein>
<evidence type="ECO:0000313" key="3">
    <source>
        <dbReference type="Proteomes" id="UP000644548"/>
    </source>
</evidence>
<dbReference type="EMBL" id="BMQN01000001">
    <property type="protein sequence ID" value="GGR84068.1"/>
    <property type="molecule type" value="Genomic_DNA"/>
</dbReference>
<keyword evidence="3" id="KW-1185">Reference proteome</keyword>
<reference evidence="3" key="1">
    <citation type="journal article" date="2019" name="Int. J. Syst. Evol. Microbiol.">
        <title>The Global Catalogue of Microorganisms (GCM) 10K type strain sequencing project: providing services to taxonomists for standard genome sequencing and annotation.</title>
        <authorList>
            <consortium name="The Broad Institute Genomics Platform"/>
            <consortium name="The Broad Institute Genome Sequencing Center for Infectious Disease"/>
            <person name="Wu L."/>
            <person name="Ma J."/>
        </authorList>
    </citation>
    <scope>NUCLEOTIDE SEQUENCE [LARGE SCALE GENOMIC DNA]</scope>
    <source>
        <strain evidence="3">JCM 31405</strain>
    </source>
</reference>
<feature type="chain" id="PRO_5045164840" evidence="1">
    <location>
        <begin position="18"/>
        <end position="104"/>
    </location>
</feature>
<comment type="caution">
    <text evidence="2">The sequence shown here is derived from an EMBL/GenBank/DDBJ whole genome shotgun (WGS) entry which is preliminary data.</text>
</comment>
<dbReference type="RefSeq" id="WP_189071891.1">
    <property type="nucleotide sequence ID" value="NZ_BMQN01000001.1"/>
</dbReference>
<name>A0ABQ2S1F0_9DEIO</name>
<evidence type="ECO:0000313" key="2">
    <source>
        <dbReference type="EMBL" id="GGR84068.1"/>
    </source>
</evidence>